<dbReference type="SUPFAM" id="SSF69754">
    <property type="entry name" value="Ribosome binding protein Y (YfiA homologue)"/>
    <property type="match status" value="1"/>
</dbReference>
<comment type="caution">
    <text evidence="1">The sequence shown here is derived from an EMBL/GenBank/DDBJ whole genome shotgun (WGS) entry which is preliminary data.</text>
</comment>
<dbReference type="InterPro" id="IPR036567">
    <property type="entry name" value="RHF-like"/>
</dbReference>
<keyword evidence="2" id="KW-1185">Reference proteome</keyword>
<dbReference type="EMBL" id="QRGO01000001">
    <property type="protein sequence ID" value="RDV04126.1"/>
    <property type="molecule type" value="Genomic_DNA"/>
</dbReference>
<gene>
    <name evidence="1" type="primary">raiA</name>
    <name evidence="1" type="ORF">DXH78_05710</name>
</gene>
<reference evidence="2" key="1">
    <citation type="submission" date="2018-08" db="EMBL/GenBank/DDBJ databases">
        <authorList>
            <person name="Kim S.-J."/>
            <person name="Jung G.-Y."/>
        </authorList>
    </citation>
    <scope>NUCLEOTIDE SEQUENCE [LARGE SCALE GENOMIC DNA]</scope>
    <source>
        <strain evidence="2">GY_H</strain>
    </source>
</reference>
<dbReference type="InterPro" id="IPR003489">
    <property type="entry name" value="RHF/RaiA"/>
</dbReference>
<dbReference type="OrthoDB" id="9794975at2"/>
<sequence length="103" mass="11358">MPLRVSGKNISIGSSLQQRITDRVEEATAKYFRGGYSGHATVGRDGFGFRTECVLHLDSGALLEAQGIAVDAYGSADEAATNIEKRLRRYKRRRKDNQARRGG</sequence>
<dbReference type="Pfam" id="PF02482">
    <property type="entry name" value="Ribosomal_S30AE"/>
    <property type="match status" value="1"/>
</dbReference>
<protein>
    <submittedName>
        <fullName evidence="1">Ribosome-associated translation inhibitor RaiA</fullName>
    </submittedName>
</protein>
<accession>A0A371B960</accession>
<name>A0A371B960_9BRAD</name>
<dbReference type="Gene3D" id="3.30.160.100">
    <property type="entry name" value="Ribosome hibernation promotion factor-like"/>
    <property type="match status" value="1"/>
</dbReference>
<dbReference type="Proteomes" id="UP000263993">
    <property type="component" value="Unassembled WGS sequence"/>
</dbReference>
<organism evidence="1 2">
    <name type="scientific">Undibacter mobilis</name>
    <dbReference type="NCBI Taxonomy" id="2292256"/>
    <lineage>
        <taxon>Bacteria</taxon>
        <taxon>Pseudomonadati</taxon>
        <taxon>Pseudomonadota</taxon>
        <taxon>Alphaproteobacteria</taxon>
        <taxon>Hyphomicrobiales</taxon>
        <taxon>Nitrobacteraceae</taxon>
        <taxon>Undibacter</taxon>
    </lineage>
</organism>
<dbReference type="AlphaFoldDB" id="A0A371B960"/>
<evidence type="ECO:0000313" key="1">
    <source>
        <dbReference type="EMBL" id="RDV04126.1"/>
    </source>
</evidence>
<dbReference type="NCBIfam" id="TIGR00741">
    <property type="entry name" value="yfiA"/>
    <property type="match status" value="1"/>
</dbReference>
<evidence type="ECO:0000313" key="2">
    <source>
        <dbReference type="Proteomes" id="UP000263993"/>
    </source>
</evidence>
<proteinExistence type="predicted"/>